<reference evidence="10 11" key="1">
    <citation type="submission" date="2024-02" db="EMBL/GenBank/DDBJ databases">
        <title>New thermophilic sulfur-oxidizing bacteria from a hot springs of the Uzon caldera (Kamchatka, Russia).</title>
        <authorList>
            <person name="Dukat A.M."/>
            <person name="Elcheninov A.G."/>
            <person name="Frolov E.N."/>
        </authorList>
    </citation>
    <scope>NUCLEOTIDE SEQUENCE [LARGE SCALE GENOMIC DNA]</scope>
    <source>
        <strain evidence="10 11">AK1</strain>
    </source>
</reference>
<evidence type="ECO:0000256" key="1">
    <source>
        <dbReference type="ARBA" id="ARBA00004442"/>
    </source>
</evidence>
<dbReference type="EMBL" id="JBAJEX010000005">
    <property type="protein sequence ID" value="MEO1767053.1"/>
    <property type="molecule type" value="Genomic_DNA"/>
</dbReference>
<feature type="chain" id="PRO_5047300357" evidence="9">
    <location>
        <begin position="26"/>
        <end position="437"/>
    </location>
</feature>
<proteinExistence type="inferred from homology"/>
<name>A0ABV0EHC6_9BURK</name>
<evidence type="ECO:0000256" key="8">
    <source>
        <dbReference type="SAM" id="Coils"/>
    </source>
</evidence>
<keyword evidence="3" id="KW-0813">Transport</keyword>
<sequence length="437" mass="48974">MRFVLHGLGMLAALCCLFETATVAAQGGVLTLAEALKAADAPHPELEAARAERSLAAAELELAGTRSDASLTLEGRLQRVQPALRATDTDFISDNSVRLVARKNLWDFGRTQRGEEAARLTLEARELGLMDRRDQRRLDIMARYFDVLLADLRYTVDNEYLAVAYVAFDQARDRAEQKLLSQVDVAELEARSQAWLVRRAESEKRQRLARALLADAMNRPGELPSELEDPALPDNERPLPDYEVLVAAMLENNPRLKAQQQLLAASQQRLEAIRAERNPRLDAELELADYAQRPLSGRDQVRAGVVLSWPFYQGRTVSAALAREQAQFQKLQAEREQLKRDLTQALLAAWLDADHLRRIARRAAKVEADFRDLALERARGQYEMEYRTNLGDSMAKTMEAKLASRSVEYRLALALAKIEALVGRPLAQLAQSKGAQP</sequence>
<organism evidence="10 11">
    <name type="scientific">Thiobacter aerophilum</name>
    <dbReference type="NCBI Taxonomy" id="3121275"/>
    <lineage>
        <taxon>Bacteria</taxon>
        <taxon>Pseudomonadati</taxon>
        <taxon>Pseudomonadota</taxon>
        <taxon>Betaproteobacteria</taxon>
        <taxon>Burkholderiales</taxon>
        <taxon>Thiobacteraceae</taxon>
        <taxon>Thiobacter</taxon>
    </lineage>
</organism>
<keyword evidence="6" id="KW-0472">Membrane</keyword>
<dbReference type="Proteomes" id="UP001482231">
    <property type="component" value="Unassembled WGS sequence"/>
</dbReference>
<dbReference type="InterPro" id="IPR051906">
    <property type="entry name" value="TolC-like"/>
</dbReference>
<keyword evidence="4" id="KW-1134">Transmembrane beta strand</keyword>
<keyword evidence="11" id="KW-1185">Reference proteome</keyword>
<dbReference type="PANTHER" id="PTHR30026:SF20">
    <property type="entry name" value="OUTER MEMBRANE PROTEIN TOLC"/>
    <property type="match status" value="1"/>
</dbReference>
<dbReference type="RefSeq" id="WP_347308163.1">
    <property type="nucleotide sequence ID" value="NZ_JBAJEX010000005.1"/>
</dbReference>
<evidence type="ECO:0000256" key="2">
    <source>
        <dbReference type="ARBA" id="ARBA00007613"/>
    </source>
</evidence>
<gene>
    <name evidence="10" type="ORF">V6E02_07500</name>
</gene>
<evidence type="ECO:0000313" key="11">
    <source>
        <dbReference type="Proteomes" id="UP001482231"/>
    </source>
</evidence>
<evidence type="ECO:0000313" key="10">
    <source>
        <dbReference type="EMBL" id="MEO1767053.1"/>
    </source>
</evidence>
<protein>
    <submittedName>
        <fullName evidence="10">TolC family protein</fullName>
    </submittedName>
</protein>
<dbReference type="InterPro" id="IPR003423">
    <property type="entry name" value="OMP_efflux"/>
</dbReference>
<evidence type="ECO:0000256" key="9">
    <source>
        <dbReference type="SAM" id="SignalP"/>
    </source>
</evidence>
<dbReference type="PANTHER" id="PTHR30026">
    <property type="entry name" value="OUTER MEMBRANE PROTEIN TOLC"/>
    <property type="match status" value="1"/>
</dbReference>
<evidence type="ECO:0000256" key="7">
    <source>
        <dbReference type="ARBA" id="ARBA00023237"/>
    </source>
</evidence>
<keyword evidence="5" id="KW-0812">Transmembrane</keyword>
<evidence type="ECO:0000256" key="4">
    <source>
        <dbReference type="ARBA" id="ARBA00022452"/>
    </source>
</evidence>
<comment type="caution">
    <text evidence="10">The sequence shown here is derived from an EMBL/GenBank/DDBJ whole genome shotgun (WGS) entry which is preliminary data.</text>
</comment>
<dbReference type="Pfam" id="PF02321">
    <property type="entry name" value="OEP"/>
    <property type="match status" value="1"/>
</dbReference>
<dbReference type="SUPFAM" id="SSF56954">
    <property type="entry name" value="Outer membrane efflux proteins (OEP)"/>
    <property type="match status" value="1"/>
</dbReference>
<dbReference type="Gene3D" id="1.20.1600.10">
    <property type="entry name" value="Outer membrane efflux proteins (OEP)"/>
    <property type="match status" value="1"/>
</dbReference>
<accession>A0ABV0EHC6</accession>
<comment type="subcellular location">
    <subcellularLocation>
        <location evidence="1">Cell outer membrane</location>
    </subcellularLocation>
</comment>
<evidence type="ECO:0000256" key="5">
    <source>
        <dbReference type="ARBA" id="ARBA00022692"/>
    </source>
</evidence>
<keyword evidence="8" id="KW-0175">Coiled coil</keyword>
<feature type="signal peptide" evidence="9">
    <location>
        <begin position="1"/>
        <end position="25"/>
    </location>
</feature>
<evidence type="ECO:0000256" key="3">
    <source>
        <dbReference type="ARBA" id="ARBA00022448"/>
    </source>
</evidence>
<comment type="similarity">
    <text evidence="2">Belongs to the outer membrane factor (OMF) (TC 1.B.17) family.</text>
</comment>
<keyword evidence="7" id="KW-0998">Cell outer membrane</keyword>
<feature type="coiled-coil region" evidence="8">
    <location>
        <begin position="321"/>
        <end position="348"/>
    </location>
</feature>
<keyword evidence="9" id="KW-0732">Signal</keyword>
<evidence type="ECO:0000256" key="6">
    <source>
        <dbReference type="ARBA" id="ARBA00023136"/>
    </source>
</evidence>